<keyword evidence="3" id="KW-1185">Reference proteome</keyword>
<evidence type="ECO:0000313" key="2">
    <source>
        <dbReference type="EMBL" id="KJH44457.1"/>
    </source>
</evidence>
<dbReference type="AlphaFoldDB" id="A0A0D8XKZ9"/>
<proteinExistence type="predicted"/>
<dbReference type="GO" id="GO:0005634">
    <property type="term" value="C:nucleus"/>
    <property type="evidence" value="ECO:0007669"/>
    <property type="project" value="TreeGrafter"/>
</dbReference>
<sequence>MLDPLPHTFGITIIADSRMMIKGSLPGTPYENIACNRNISKGGGDWEAMRDYVSQLNENTQDGAMLRAVLAVKSENYDVAVSYIDKVRDMYDSELTAMASESYERAYGAMICVQQLAELEEAIEFKIRPERQTRIALLWSRRLQGCRQNIEQWQRLLMLRSLVLTPQEMHPLRVKFSSLCRKQGKNVMCRDVLRELLGLDPSAPLHKAVVPNDKPQLVVSIMLTSQLTYTYFKPSKILSIVLALCKQLWMDDYRDEAVGKLEALVNYLDRQPLTHTPEAARLCAKACLKLGEWTEILFQNALSTADNVALSGSQRSLFGESNDDQTATEQIIRHYARSTEYDKDWHKLMPSQISPMPMHNASLLSPPVVPVNINYAVSAVKCFTRALQLAP</sequence>
<gene>
    <name evidence="2" type="ORF">DICVIV_09521</name>
</gene>
<reference evidence="3" key="2">
    <citation type="journal article" date="2016" name="Sci. Rep.">
        <title>Dictyocaulus viviparus genome, variome and transcriptome elucidate lungworm biology and support future intervention.</title>
        <authorList>
            <person name="McNulty S.N."/>
            <person name="Strube C."/>
            <person name="Rosa B.A."/>
            <person name="Martin J.C."/>
            <person name="Tyagi R."/>
            <person name="Choi Y.J."/>
            <person name="Wang Q."/>
            <person name="Hallsworth Pepin K."/>
            <person name="Zhang X."/>
            <person name="Ozersky P."/>
            <person name="Wilson R.K."/>
            <person name="Sternberg P.W."/>
            <person name="Gasser R.B."/>
            <person name="Mitreva M."/>
        </authorList>
    </citation>
    <scope>NUCLEOTIDE SEQUENCE [LARGE SCALE GENOMIC DNA]</scope>
    <source>
        <strain evidence="3">HannoverDv2000</strain>
    </source>
</reference>
<dbReference type="Proteomes" id="UP000053766">
    <property type="component" value="Unassembled WGS sequence"/>
</dbReference>
<protein>
    <recommendedName>
        <fullName evidence="1">FAT domain-containing protein</fullName>
    </recommendedName>
</protein>
<evidence type="ECO:0000259" key="1">
    <source>
        <dbReference type="PROSITE" id="PS51189"/>
    </source>
</evidence>
<dbReference type="PROSITE" id="PS51189">
    <property type="entry name" value="FAT"/>
    <property type="match status" value="1"/>
</dbReference>
<feature type="domain" description="FAT" evidence="1">
    <location>
        <begin position="13"/>
        <end position="391"/>
    </location>
</feature>
<dbReference type="GO" id="GO:0016242">
    <property type="term" value="P:negative regulation of macroautophagy"/>
    <property type="evidence" value="ECO:0007669"/>
    <property type="project" value="TreeGrafter"/>
</dbReference>
<evidence type="ECO:0000313" key="3">
    <source>
        <dbReference type="Proteomes" id="UP000053766"/>
    </source>
</evidence>
<dbReference type="GO" id="GO:0005737">
    <property type="term" value="C:cytoplasm"/>
    <property type="evidence" value="ECO:0007669"/>
    <property type="project" value="TreeGrafter"/>
</dbReference>
<dbReference type="STRING" id="29172.A0A0D8XKZ9"/>
<dbReference type="PANTHER" id="PTHR11139:SF9">
    <property type="entry name" value="SERINE_THREONINE-PROTEIN KINASE MTOR"/>
    <property type="match status" value="1"/>
</dbReference>
<dbReference type="InterPro" id="IPR014009">
    <property type="entry name" value="PIK_FAT"/>
</dbReference>
<dbReference type="GO" id="GO:0004674">
    <property type="term" value="F:protein serine/threonine kinase activity"/>
    <property type="evidence" value="ECO:0007669"/>
    <property type="project" value="TreeGrafter"/>
</dbReference>
<dbReference type="InterPro" id="IPR003151">
    <property type="entry name" value="PIK-rel_kinase_FAT"/>
</dbReference>
<dbReference type="GO" id="GO:0031932">
    <property type="term" value="C:TORC2 complex"/>
    <property type="evidence" value="ECO:0007669"/>
    <property type="project" value="TreeGrafter"/>
</dbReference>
<reference evidence="2 3" key="1">
    <citation type="submission" date="2013-11" db="EMBL/GenBank/DDBJ databases">
        <title>Draft genome of the bovine lungworm Dictyocaulus viviparus.</title>
        <authorList>
            <person name="Mitreva M."/>
        </authorList>
    </citation>
    <scope>NUCLEOTIDE SEQUENCE [LARGE SCALE GENOMIC DNA]</scope>
    <source>
        <strain evidence="2 3">HannoverDv2000</strain>
    </source>
</reference>
<name>A0A0D8XKZ9_DICVI</name>
<accession>A0A0D8XKZ9</accession>
<dbReference type="GO" id="GO:0031931">
    <property type="term" value="C:TORC1 complex"/>
    <property type="evidence" value="ECO:0007669"/>
    <property type="project" value="TreeGrafter"/>
</dbReference>
<organism evidence="2 3">
    <name type="scientific">Dictyocaulus viviparus</name>
    <name type="common">Bovine lungworm</name>
    <dbReference type="NCBI Taxonomy" id="29172"/>
    <lineage>
        <taxon>Eukaryota</taxon>
        <taxon>Metazoa</taxon>
        <taxon>Ecdysozoa</taxon>
        <taxon>Nematoda</taxon>
        <taxon>Chromadorea</taxon>
        <taxon>Rhabditida</taxon>
        <taxon>Rhabditina</taxon>
        <taxon>Rhabditomorpha</taxon>
        <taxon>Strongyloidea</taxon>
        <taxon>Metastrongylidae</taxon>
        <taxon>Dictyocaulus</taxon>
    </lineage>
</organism>
<dbReference type="PANTHER" id="PTHR11139">
    <property type="entry name" value="ATAXIA TELANGIECTASIA MUTATED ATM -RELATED"/>
    <property type="match status" value="1"/>
</dbReference>
<dbReference type="EMBL" id="KN716472">
    <property type="protein sequence ID" value="KJH44457.1"/>
    <property type="molecule type" value="Genomic_DNA"/>
</dbReference>
<dbReference type="OrthoDB" id="2250022at2759"/>
<dbReference type="GO" id="GO:0038202">
    <property type="term" value="P:TORC1 signaling"/>
    <property type="evidence" value="ECO:0007669"/>
    <property type="project" value="TreeGrafter"/>
</dbReference>
<dbReference type="InterPro" id="IPR050517">
    <property type="entry name" value="DDR_Repair_Kinase"/>
</dbReference>
<feature type="non-terminal residue" evidence="2">
    <location>
        <position position="391"/>
    </location>
</feature>
<dbReference type="Pfam" id="PF02259">
    <property type="entry name" value="FAT"/>
    <property type="match status" value="1"/>
</dbReference>